<accession>A0ABP9CCZ0</accession>
<organism evidence="1 2">
    <name type="scientific">Lysobacter hankyongensis</name>
    <dbReference type="NCBI Taxonomy" id="1176535"/>
    <lineage>
        <taxon>Bacteria</taxon>
        <taxon>Pseudomonadati</taxon>
        <taxon>Pseudomonadota</taxon>
        <taxon>Gammaproteobacteria</taxon>
        <taxon>Lysobacterales</taxon>
        <taxon>Lysobacteraceae</taxon>
        <taxon>Lysobacter</taxon>
    </lineage>
</organism>
<dbReference type="RefSeq" id="WP_345304759.1">
    <property type="nucleotide sequence ID" value="NZ_BAABJE010000029.1"/>
</dbReference>
<evidence type="ECO:0000313" key="2">
    <source>
        <dbReference type="Proteomes" id="UP001499959"/>
    </source>
</evidence>
<sequence length="114" mass="12340">MHSEFRFTRRGCQPTYDVTVRLVAEAAARFSIEFEPDLDRVHAPSDLHAVALGMKAAYAAVQSQEAIAVTVTQIIDHSGVTGQLGFKICGEAAMYHLLGFPEQAPFPGHVLGEA</sequence>
<dbReference type="Proteomes" id="UP001499959">
    <property type="component" value="Unassembled WGS sequence"/>
</dbReference>
<name>A0ABP9CCZ0_9GAMM</name>
<protein>
    <submittedName>
        <fullName evidence="1">Uncharacterized protein</fullName>
    </submittedName>
</protein>
<evidence type="ECO:0000313" key="1">
    <source>
        <dbReference type="EMBL" id="GAA4806225.1"/>
    </source>
</evidence>
<proteinExistence type="predicted"/>
<dbReference type="EMBL" id="BAABJE010000029">
    <property type="protein sequence ID" value="GAA4806225.1"/>
    <property type="molecule type" value="Genomic_DNA"/>
</dbReference>
<comment type="caution">
    <text evidence="1">The sequence shown here is derived from an EMBL/GenBank/DDBJ whole genome shotgun (WGS) entry which is preliminary data.</text>
</comment>
<keyword evidence="2" id="KW-1185">Reference proteome</keyword>
<gene>
    <name evidence="1" type="ORF">GCM10023307_35990</name>
</gene>
<reference evidence="2" key="1">
    <citation type="journal article" date="2019" name="Int. J. Syst. Evol. Microbiol.">
        <title>The Global Catalogue of Microorganisms (GCM) 10K type strain sequencing project: providing services to taxonomists for standard genome sequencing and annotation.</title>
        <authorList>
            <consortium name="The Broad Institute Genomics Platform"/>
            <consortium name="The Broad Institute Genome Sequencing Center for Infectious Disease"/>
            <person name="Wu L."/>
            <person name="Ma J."/>
        </authorList>
    </citation>
    <scope>NUCLEOTIDE SEQUENCE [LARGE SCALE GENOMIC DNA]</scope>
    <source>
        <strain evidence="2">JCM 18204</strain>
    </source>
</reference>